<evidence type="ECO:0000313" key="2">
    <source>
        <dbReference type="EMBL" id="SEQ02491.1"/>
    </source>
</evidence>
<accession>A0A1H9CN37</accession>
<keyword evidence="1" id="KW-0732">Signal</keyword>
<evidence type="ECO:0000313" key="3">
    <source>
        <dbReference type="Proteomes" id="UP000199647"/>
    </source>
</evidence>
<organism evidence="2 3">
    <name type="scientific">Faunimonas pinastri</name>
    <dbReference type="NCBI Taxonomy" id="1855383"/>
    <lineage>
        <taxon>Bacteria</taxon>
        <taxon>Pseudomonadati</taxon>
        <taxon>Pseudomonadota</taxon>
        <taxon>Alphaproteobacteria</taxon>
        <taxon>Hyphomicrobiales</taxon>
        <taxon>Afifellaceae</taxon>
        <taxon>Faunimonas</taxon>
    </lineage>
</organism>
<protein>
    <recommendedName>
        <fullName evidence="4">Secreted protein</fullName>
    </recommendedName>
</protein>
<dbReference type="STRING" id="1855383.SAMN05216548_102198"/>
<feature type="chain" id="PRO_5011697878" description="Secreted protein" evidence="1">
    <location>
        <begin position="22"/>
        <end position="121"/>
    </location>
</feature>
<sequence length="121" mass="13172">MRLSVMLFMACALSAPGLARAEDDGLELPLPTPIHAHDEEKAVRVGSATLCEHHRPLDDMAAQRSCIHKNVEAWRQVVTLAGSGTASILAMTPLRQCAGISDDDARTVAVDWRRVLACWLN</sequence>
<gene>
    <name evidence="2" type="ORF">SAMN05216548_102198</name>
</gene>
<feature type="signal peptide" evidence="1">
    <location>
        <begin position="1"/>
        <end position="21"/>
    </location>
</feature>
<dbReference type="AlphaFoldDB" id="A0A1H9CN37"/>
<evidence type="ECO:0000256" key="1">
    <source>
        <dbReference type="SAM" id="SignalP"/>
    </source>
</evidence>
<dbReference type="RefSeq" id="WP_143061873.1">
    <property type="nucleotide sequence ID" value="NZ_FOFG01000002.1"/>
</dbReference>
<reference evidence="2 3" key="1">
    <citation type="submission" date="2016-10" db="EMBL/GenBank/DDBJ databases">
        <authorList>
            <person name="de Groot N.N."/>
        </authorList>
    </citation>
    <scope>NUCLEOTIDE SEQUENCE [LARGE SCALE GENOMIC DNA]</scope>
    <source>
        <strain evidence="2 3">A52C2</strain>
    </source>
</reference>
<name>A0A1H9CN37_9HYPH</name>
<dbReference type="EMBL" id="FOFG01000002">
    <property type="protein sequence ID" value="SEQ02491.1"/>
    <property type="molecule type" value="Genomic_DNA"/>
</dbReference>
<proteinExistence type="predicted"/>
<evidence type="ECO:0008006" key="4">
    <source>
        <dbReference type="Google" id="ProtNLM"/>
    </source>
</evidence>
<keyword evidence="3" id="KW-1185">Reference proteome</keyword>
<dbReference type="Proteomes" id="UP000199647">
    <property type="component" value="Unassembled WGS sequence"/>
</dbReference>